<dbReference type="RefSeq" id="WP_023359482.1">
    <property type="nucleotide sequence ID" value="NC_022657.1"/>
</dbReference>
<dbReference type="KEGG" id="afs:AFR_08310"/>
<dbReference type="STRING" id="1246995.AFR_08310"/>
<dbReference type="EMBL" id="CP006272">
    <property type="protein sequence ID" value="AGZ39951.1"/>
    <property type="molecule type" value="Genomic_DNA"/>
</dbReference>
<dbReference type="SUPFAM" id="SSF103473">
    <property type="entry name" value="MFS general substrate transporter"/>
    <property type="match status" value="1"/>
</dbReference>
<dbReference type="Pfam" id="PF07690">
    <property type="entry name" value="MFS_1"/>
    <property type="match status" value="1"/>
</dbReference>
<gene>
    <name evidence="3" type="ORF">AFR_08310</name>
</gene>
<reference evidence="3 4" key="1">
    <citation type="journal article" date="2014" name="J. Biotechnol.">
        <title>Complete genome sequence of the actinobacterium Actinoplanes friuliensis HAG 010964, producer of the lipopeptide antibiotic friulimycin.</title>
        <authorList>
            <person name="Ruckert C."/>
            <person name="Szczepanowski R."/>
            <person name="Albersmeier A."/>
            <person name="Goesmann A."/>
            <person name="Fischer N."/>
            <person name="Steinkamper A."/>
            <person name="Puhler A."/>
            <person name="Biener R."/>
            <person name="Schwartz D."/>
            <person name="Kalinowski J."/>
        </authorList>
    </citation>
    <scope>NUCLEOTIDE SEQUENCE [LARGE SCALE GENOMIC DNA]</scope>
    <source>
        <strain evidence="3 4">DSM 7358</strain>
    </source>
</reference>
<dbReference type="PATRIC" id="fig|1246995.3.peg.1691"/>
<name>U5VWB1_9ACTN</name>
<feature type="transmembrane region" description="Helical" evidence="2">
    <location>
        <begin position="202"/>
        <end position="221"/>
    </location>
</feature>
<feature type="transmembrane region" description="Helical" evidence="2">
    <location>
        <begin position="60"/>
        <end position="79"/>
    </location>
</feature>
<dbReference type="HOGENOM" id="CLU_914090_0_0_11"/>
<dbReference type="Proteomes" id="UP000017746">
    <property type="component" value="Chromosome"/>
</dbReference>
<feature type="transmembrane region" description="Helical" evidence="2">
    <location>
        <begin position="26"/>
        <end position="48"/>
    </location>
</feature>
<dbReference type="AlphaFoldDB" id="U5VWB1"/>
<evidence type="ECO:0000256" key="2">
    <source>
        <dbReference type="SAM" id="Phobius"/>
    </source>
</evidence>
<dbReference type="InterPro" id="IPR036259">
    <property type="entry name" value="MFS_trans_sf"/>
</dbReference>
<keyword evidence="2" id="KW-1133">Transmembrane helix</keyword>
<feature type="transmembrane region" description="Helical" evidence="2">
    <location>
        <begin position="169"/>
        <end position="190"/>
    </location>
</feature>
<dbReference type="eggNOG" id="COG2814">
    <property type="taxonomic scope" value="Bacteria"/>
</dbReference>
<keyword evidence="2" id="KW-0472">Membrane</keyword>
<protein>
    <submittedName>
        <fullName evidence="3">Major facilitator transporter</fullName>
    </submittedName>
</protein>
<accession>U5VWB1</accession>
<proteinExistence type="predicted"/>
<keyword evidence="2" id="KW-0812">Transmembrane</keyword>
<feature type="transmembrane region" description="Helical" evidence="2">
    <location>
        <begin position="227"/>
        <end position="245"/>
    </location>
</feature>
<dbReference type="PANTHER" id="PTHR11360:SF290">
    <property type="entry name" value="MONOCARBOXYLATE MFS PERMEASE"/>
    <property type="match status" value="1"/>
</dbReference>
<dbReference type="PANTHER" id="PTHR11360">
    <property type="entry name" value="MONOCARBOXYLATE TRANSPORTER"/>
    <property type="match status" value="1"/>
</dbReference>
<feature type="compositionally biased region" description="Polar residues" evidence="1">
    <location>
        <begin position="280"/>
        <end position="290"/>
    </location>
</feature>
<dbReference type="Gene3D" id="1.20.1250.20">
    <property type="entry name" value="MFS general substrate transporter like domains"/>
    <property type="match status" value="1"/>
</dbReference>
<dbReference type="GO" id="GO:0022857">
    <property type="term" value="F:transmembrane transporter activity"/>
    <property type="evidence" value="ECO:0007669"/>
    <property type="project" value="InterPro"/>
</dbReference>
<feature type="compositionally biased region" description="Pro residues" evidence="1">
    <location>
        <begin position="260"/>
        <end position="272"/>
    </location>
</feature>
<dbReference type="InterPro" id="IPR011701">
    <property type="entry name" value="MFS"/>
</dbReference>
<dbReference type="InterPro" id="IPR050327">
    <property type="entry name" value="Proton-linked_MCT"/>
</dbReference>
<evidence type="ECO:0000313" key="3">
    <source>
        <dbReference type="EMBL" id="AGZ39951.1"/>
    </source>
</evidence>
<organism evidence="3 4">
    <name type="scientific">Actinoplanes friuliensis DSM 7358</name>
    <dbReference type="NCBI Taxonomy" id="1246995"/>
    <lineage>
        <taxon>Bacteria</taxon>
        <taxon>Bacillati</taxon>
        <taxon>Actinomycetota</taxon>
        <taxon>Actinomycetes</taxon>
        <taxon>Micromonosporales</taxon>
        <taxon>Micromonosporaceae</taxon>
        <taxon>Actinoplanes</taxon>
    </lineage>
</organism>
<feature type="transmembrane region" description="Helical" evidence="2">
    <location>
        <begin position="91"/>
        <end position="110"/>
    </location>
</feature>
<feature type="transmembrane region" description="Helical" evidence="2">
    <location>
        <begin position="137"/>
        <end position="163"/>
    </location>
</feature>
<keyword evidence="4" id="KW-1185">Reference proteome</keyword>
<feature type="region of interest" description="Disordered" evidence="1">
    <location>
        <begin position="256"/>
        <end position="290"/>
    </location>
</feature>
<sequence length="304" mass="32283">MTCGSLGGAAMLVAWSQVHTTWQLYAVFVGLGAAMAMALYEPATAVIVSWFDATRRPRAVLAMIVVAGFASTIFMPLTGLLTDRYGWRTTLLLFATLYAGIAVPLHAFVIRRPPHTPTANPQATSTGRRLALRDARFWFLAVAFVAHGAAMSAMTVHLVGFLTEQGHPATFAATIAGLLGVPSVTGRLALTVANHRVRLHRVVAAVFTLQAAAALTMPLLAGSRTGAVLTVTAFGLGFGIASLATPQLLTDRYGSNAAPWPHPSPSPPPCHPPRVHAYPKSTNASWTTTDSNQWRTAPLWSASH</sequence>
<evidence type="ECO:0000256" key="1">
    <source>
        <dbReference type="SAM" id="MobiDB-lite"/>
    </source>
</evidence>
<evidence type="ECO:0000313" key="4">
    <source>
        <dbReference type="Proteomes" id="UP000017746"/>
    </source>
</evidence>